<dbReference type="GO" id="GO:0000166">
    <property type="term" value="F:nucleotide binding"/>
    <property type="evidence" value="ECO:0007669"/>
    <property type="project" value="UniProtKB-KW"/>
</dbReference>
<evidence type="ECO:0000256" key="8">
    <source>
        <dbReference type="ARBA" id="ARBA00022801"/>
    </source>
</evidence>
<keyword evidence="5 9" id="KW-0963">Cytoplasm</keyword>
<feature type="binding site" evidence="9">
    <location>
        <position position="40"/>
    </location>
    <ligand>
        <name>a divalent metal cation</name>
        <dbReference type="ChEBI" id="CHEBI:60240"/>
    </ligand>
</feature>
<dbReference type="GO" id="GO:0005737">
    <property type="term" value="C:cytoplasm"/>
    <property type="evidence" value="ECO:0007669"/>
    <property type="project" value="UniProtKB-SubCell"/>
</dbReference>
<dbReference type="GO" id="GO:0004309">
    <property type="term" value="F:exopolyphosphatase activity"/>
    <property type="evidence" value="ECO:0007669"/>
    <property type="project" value="TreeGrafter"/>
</dbReference>
<dbReference type="EMBL" id="AWQQ01000069">
    <property type="protein sequence ID" value="PHJ37872.1"/>
    <property type="molecule type" value="Genomic_DNA"/>
</dbReference>
<dbReference type="Pfam" id="PF01975">
    <property type="entry name" value="SurE"/>
    <property type="match status" value="1"/>
</dbReference>
<comment type="subcellular location">
    <subcellularLocation>
        <location evidence="3 9">Cytoplasm</location>
    </subcellularLocation>
</comment>
<comment type="cofactor">
    <cofactor evidence="9">
        <name>a divalent metal cation</name>
        <dbReference type="ChEBI" id="CHEBI:60240"/>
    </cofactor>
    <text evidence="9">Binds 1 divalent metal cation per subunit.</text>
</comment>
<dbReference type="AlphaFoldDB" id="A0A2C6ME29"/>
<dbReference type="OrthoDB" id="9780815at2"/>
<dbReference type="NCBIfam" id="TIGR00087">
    <property type="entry name" value="surE"/>
    <property type="match status" value="1"/>
</dbReference>
<reference evidence="11 12" key="1">
    <citation type="submission" date="2013-09" db="EMBL/GenBank/DDBJ databases">
        <title>Biodegradation of hydrocarbons in the deep terrestrial subsurface : characterization of a microbial consortium composed of two Desulfotomaculum species originating from a deep geological formation.</title>
        <authorList>
            <person name="Aullo T."/>
            <person name="Berlendis S."/>
            <person name="Lascourreges J.-F."/>
            <person name="Dessort D."/>
            <person name="Saint-Laurent S."/>
            <person name="Schraauwers B."/>
            <person name="Mas J."/>
            <person name="Magot M."/>
            <person name="Ranchou-Peyruse A."/>
        </authorList>
    </citation>
    <scope>NUCLEOTIDE SEQUENCE [LARGE SCALE GENOMIC DNA]</scope>
    <source>
        <strain evidence="11 12">Bs107</strain>
    </source>
</reference>
<dbReference type="PANTHER" id="PTHR30457">
    <property type="entry name" value="5'-NUCLEOTIDASE SURE"/>
    <property type="match status" value="1"/>
</dbReference>
<keyword evidence="7 9" id="KW-0547">Nucleotide-binding</keyword>
<evidence type="ECO:0000256" key="5">
    <source>
        <dbReference type="ARBA" id="ARBA00022490"/>
    </source>
</evidence>
<comment type="function">
    <text evidence="9">Nucleotidase that shows phosphatase activity on nucleoside 5'-monophosphates.</text>
</comment>
<dbReference type="HAMAP" id="MF_00060">
    <property type="entry name" value="SurE"/>
    <property type="match status" value="1"/>
</dbReference>
<accession>A0A2C6ME29</accession>
<dbReference type="InterPro" id="IPR036523">
    <property type="entry name" value="SurE-like_sf"/>
</dbReference>
<evidence type="ECO:0000256" key="4">
    <source>
        <dbReference type="ARBA" id="ARBA00011062"/>
    </source>
</evidence>
<dbReference type="NCBIfam" id="NF001490">
    <property type="entry name" value="PRK00346.1-4"/>
    <property type="match status" value="1"/>
</dbReference>
<keyword evidence="8 9" id="KW-0378">Hydrolase</keyword>
<comment type="caution">
    <text evidence="11">The sequence shown here is derived from an EMBL/GenBank/DDBJ whole genome shotgun (WGS) entry which is preliminary data.</text>
</comment>
<dbReference type="Proteomes" id="UP000222564">
    <property type="component" value="Unassembled WGS sequence"/>
</dbReference>
<dbReference type="InterPro" id="IPR002828">
    <property type="entry name" value="SurE-like_Pase/nucleotidase"/>
</dbReference>
<dbReference type="GO" id="GO:0008254">
    <property type="term" value="F:3'-nucleotidase activity"/>
    <property type="evidence" value="ECO:0007669"/>
    <property type="project" value="TreeGrafter"/>
</dbReference>
<evidence type="ECO:0000256" key="2">
    <source>
        <dbReference type="ARBA" id="ARBA00001946"/>
    </source>
</evidence>
<evidence type="ECO:0000313" key="11">
    <source>
        <dbReference type="EMBL" id="PHJ37872.1"/>
    </source>
</evidence>
<dbReference type="InterPro" id="IPR030048">
    <property type="entry name" value="SurE"/>
</dbReference>
<proteinExistence type="inferred from homology"/>
<dbReference type="NCBIfam" id="NF001492">
    <property type="entry name" value="PRK00346.2-2"/>
    <property type="match status" value="1"/>
</dbReference>
<feature type="binding site" evidence="9">
    <location>
        <position position="9"/>
    </location>
    <ligand>
        <name>a divalent metal cation</name>
        <dbReference type="ChEBI" id="CHEBI:60240"/>
    </ligand>
</feature>
<keyword evidence="12" id="KW-1185">Reference proteome</keyword>
<name>A0A2C6ME29_9FIRM</name>
<dbReference type="GO" id="GO:0008253">
    <property type="term" value="F:5'-nucleotidase activity"/>
    <property type="evidence" value="ECO:0007669"/>
    <property type="project" value="UniProtKB-UniRule"/>
</dbReference>
<evidence type="ECO:0000313" key="12">
    <source>
        <dbReference type="Proteomes" id="UP000222564"/>
    </source>
</evidence>
<feature type="binding site" evidence="9">
    <location>
        <position position="97"/>
    </location>
    <ligand>
        <name>a divalent metal cation</name>
        <dbReference type="ChEBI" id="CHEBI:60240"/>
    </ligand>
</feature>
<dbReference type="PANTHER" id="PTHR30457:SF12">
    <property type="entry name" value="5'_3'-NUCLEOTIDASE SURE"/>
    <property type="match status" value="1"/>
</dbReference>
<feature type="binding site" evidence="9">
    <location>
        <position position="8"/>
    </location>
    <ligand>
        <name>a divalent metal cation</name>
        <dbReference type="ChEBI" id="CHEBI:60240"/>
    </ligand>
</feature>
<dbReference type="EC" id="3.1.3.5" evidence="9"/>
<keyword evidence="6 9" id="KW-0479">Metal-binding</keyword>
<protein>
    <recommendedName>
        <fullName evidence="9">5'-nucleotidase SurE</fullName>
        <ecNumber evidence="9">3.1.3.5</ecNumber>
    </recommendedName>
    <alternativeName>
        <fullName evidence="9">Nucleoside 5'-monophosphate phosphohydrolase</fullName>
    </alternativeName>
</protein>
<evidence type="ECO:0000256" key="6">
    <source>
        <dbReference type="ARBA" id="ARBA00022723"/>
    </source>
</evidence>
<organism evidence="11 12">
    <name type="scientific">Desulforamulus profundi</name>
    <dbReference type="NCBI Taxonomy" id="1383067"/>
    <lineage>
        <taxon>Bacteria</taxon>
        <taxon>Bacillati</taxon>
        <taxon>Bacillota</taxon>
        <taxon>Clostridia</taxon>
        <taxon>Eubacteriales</taxon>
        <taxon>Peptococcaceae</taxon>
        <taxon>Desulforamulus</taxon>
    </lineage>
</organism>
<sequence>MRILISNDDGIYADGIGELRKAMEQIADEVYVVAPDRERSACGHGITVTRPLRAKIHRFKSGKAKGWVVDGTPADCVKLGLESILEGPPDLVVSGINLGPNLGTDVLYSGTVSAAFEGVINHVPAIAVSLAAWEKFDYKAAADFMKEFVPLVMANPVDPGTLLNVNVPNHYDGRGVRVTRLARRRYIKCFDKRVDPRGKIYFWMAGEPHNLDEDDPETDAAAINEGFVSVTPLQLDVTDYAFRKKWPAGCRPSRFF</sequence>
<feature type="domain" description="Survival protein SurE-like phosphatase/nucleotidase" evidence="10">
    <location>
        <begin position="3"/>
        <end position="186"/>
    </location>
</feature>
<dbReference type="RefSeq" id="WP_143338478.1">
    <property type="nucleotide sequence ID" value="NZ_AWQQ01000069.1"/>
</dbReference>
<dbReference type="Gene3D" id="3.40.1210.10">
    <property type="entry name" value="Survival protein SurE-like phosphatase/nucleotidase"/>
    <property type="match status" value="1"/>
</dbReference>
<dbReference type="GO" id="GO:0046872">
    <property type="term" value="F:metal ion binding"/>
    <property type="evidence" value="ECO:0007669"/>
    <property type="project" value="UniProtKB-UniRule"/>
</dbReference>
<evidence type="ECO:0000256" key="3">
    <source>
        <dbReference type="ARBA" id="ARBA00004496"/>
    </source>
</evidence>
<evidence type="ECO:0000256" key="7">
    <source>
        <dbReference type="ARBA" id="ARBA00022741"/>
    </source>
</evidence>
<evidence type="ECO:0000256" key="1">
    <source>
        <dbReference type="ARBA" id="ARBA00000815"/>
    </source>
</evidence>
<dbReference type="FunFam" id="3.40.1210.10:FF:000001">
    <property type="entry name" value="5'/3'-nucleotidase SurE"/>
    <property type="match status" value="1"/>
</dbReference>
<evidence type="ECO:0000256" key="9">
    <source>
        <dbReference type="HAMAP-Rule" id="MF_00060"/>
    </source>
</evidence>
<dbReference type="SUPFAM" id="SSF64167">
    <property type="entry name" value="SurE-like"/>
    <property type="match status" value="1"/>
</dbReference>
<comment type="catalytic activity">
    <reaction evidence="1 9">
        <text>a ribonucleoside 5'-phosphate + H2O = a ribonucleoside + phosphate</text>
        <dbReference type="Rhea" id="RHEA:12484"/>
        <dbReference type="ChEBI" id="CHEBI:15377"/>
        <dbReference type="ChEBI" id="CHEBI:18254"/>
        <dbReference type="ChEBI" id="CHEBI:43474"/>
        <dbReference type="ChEBI" id="CHEBI:58043"/>
        <dbReference type="EC" id="3.1.3.5"/>
    </reaction>
</comment>
<comment type="similarity">
    <text evidence="4 9">Belongs to the SurE nucleotidase family.</text>
</comment>
<evidence type="ECO:0000259" key="10">
    <source>
        <dbReference type="Pfam" id="PF01975"/>
    </source>
</evidence>
<gene>
    <name evidence="9" type="primary">surE</name>
    <name evidence="11" type="ORF">P378_13410</name>
</gene>
<comment type="cofactor">
    <cofactor evidence="2">
        <name>Mg(2+)</name>
        <dbReference type="ChEBI" id="CHEBI:18420"/>
    </cofactor>
</comment>